<dbReference type="AlphaFoldDB" id="A0A916XLK4"/>
<evidence type="ECO:0000313" key="1">
    <source>
        <dbReference type="EMBL" id="GGC81579.1"/>
    </source>
</evidence>
<dbReference type="GO" id="GO:0016833">
    <property type="term" value="F:oxo-acid-lyase activity"/>
    <property type="evidence" value="ECO:0007669"/>
    <property type="project" value="UniProtKB-ARBA"/>
</dbReference>
<dbReference type="InterPro" id="IPR015813">
    <property type="entry name" value="Pyrv/PenolPyrv_kinase-like_dom"/>
</dbReference>
<dbReference type="InterPro" id="IPR039556">
    <property type="entry name" value="ICL/PEPM"/>
</dbReference>
<name>A0A916XLK4_9HYPH</name>
<dbReference type="InterPro" id="IPR040442">
    <property type="entry name" value="Pyrv_kinase-like_dom_sf"/>
</dbReference>
<keyword evidence="2" id="KW-1185">Reference proteome</keyword>
<sequence>MQITTRLRYELAQGMVVAPGCYDALSARIAQLAGFKAIHMTGLGVEAAQLGAPDLGLMTMTEISAHAARMAAAVDIPILADIDTGFGGVLNVGRTIREMERAGVAGVHLEDQVLPKHCPLLAGRKVVTREQAVDRLKAALDARSDGDFMIVARTDADTVSFQEVVDRCNMFLDEGADMVLPIIMQVEGKAYFAMPPDEQMAWARKLIAAIDGPVMNMGASPPIGHTLSDLADAGYAFTMFSASPLGVAANAMAELFASIWETGSDESYLASHPGPFNDPVELMRAARLEHFLELEQRYGAALRC</sequence>
<evidence type="ECO:0000313" key="2">
    <source>
        <dbReference type="Proteomes" id="UP000637002"/>
    </source>
</evidence>
<proteinExistence type="predicted"/>
<keyword evidence="1" id="KW-0456">Lyase</keyword>
<dbReference type="PANTHER" id="PTHR42905">
    <property type="entry name" value="PHOSPHOENOLPYRUVATE CARBOXYLASE"/>
    <property type="match status" value="1"/>
</dbReference>
<reference evidence="1" key="2">
    <citation type="submission" date="2020-09" db="EMBL/GenBank/DDBJ databases">
        <authorList>
            <person name="Sun Q."/>
            <person name="Zhou Y."/>
        </authorList>
    </citation>
    <scope>NUCLEOTIDE SEQUENCE</scope>
    <source>
        <strain evidence="1">CGMCC 1.12919</strain>
    </source>
</reference>
<dbReference type="Proteomes" id="UP000637002">
    <property type="component" value="Unassembled WGS sequence"/>
</dbReference>
<dbReference type="Gene3D" id="3.20.20.60">
    <property type="entry name" value="Phosphoenolpyruvate-binding domains"/>
    <property type="match status" value="1"/>
</dbReference>
<dbReference type="Pfam" id="PF13714">
    <property type="entry name" value="PEP_mutase"/>
    <property type="match status" value="1"/>
</dbReference>
<organism evidence="1 2">
    <name type="scientific">Chelatococcus reniformis</name>
    <dbReference type="NCBI Taxonomy" id="1494448"/>
    <lineage>
        <taxon>Bacteria</taxon>
        <taxon>Pseudomonadati</taxon>
        <taxon>Pseudomonadota</taxon>
        <taxon>Alphaproteobacteria</taxon>
        <taxon>Hyphomicrobiales</taxon>
        <taxon>Chelatococcaceae</taxon>
        <taxon>Chelatococcus</taxon>
    </lineage>
</organism>
<reference evidence="1" key="1">
    <citation type="journal article" date="2014" name="Int. J. Syst. Evol. Microbiol.">
        <title>Complete genome sequence of Corynebacterium casei LMG S-19264T (=DSM 44701T), isolated from a smear-ripened cheese.</title>
        <authorList>
            <consortium name="US DOE Joint Genome Institute (JGI-PGF)"/>
            <person name="Walter F."/>
            <person name="Albersmeier A."/>
            <person name="Kalinowski J."/>
            <person name="Ruckert C."/>
        </authorList>
    </citation>
    <scope>NUCLEOTIDE SEQUENCE</scope>
    <source>
        <strain evidence="1">CGMCC 1.12919</strain>
    </source>
</reference>
<dbReference type="CDD" id="cd00377">
    <property type="entry name" value="ICL_PEPM"/>
    <property type="match status" value="1"/>
</dbReference>
<dbReference type="RefSeq" id="WP_188611359.1">
    <property type="nucleotide sequence ID" value="NZ_BMGG01000008.1"/>
</dbReference>
<dbReference type="EMBL" id="BMGG01000008">
    <property type="protein sequence ID" value="GGC81579.1"/>
    <property type="molecule type" value="Genomic_DNA"/>
</dbReference>
<comment type="caution">
    <text evidence="1">The sequence shown here is derived from an EMBL/GenBank/DDBJ whole genome shotgun (WGS) entry which is preliminary data.</text>
</comment>
<accession>A0A916XLK4</accession>
<gene>
    <name evidence="1" type="ORF">GCM10010994_44450</name>
</gene>
<protein>
    <submittedName>
        <fullName evidence="1">Methylisocitrate lyase</fullName>
    </submittedName>
</protein>
<dbReference type="PANTHER" id="PTHR42905:SF5">
    <property type="entry name" value="CARBOXYVINYL-CARBOXYPHOSPHONATE PHOSPHORYLMUTASE, CHLOROPLASTIC"/>
    <property type="match status" value="1"/>
</dbReference>
<dbReference type="SUPFAM" id="SSF51621">
    <property type="entry name" value="Phosphoenolpyruvate/pyruvate domain"/>
    <property type="match status" value="1"/>
</dbReference>